<proteinExistence type="predicted"/>
<dbReference type="InterPro" id="IPR039564">
    <property type="entry name" value="Peptidase_C39-like"/>
</dbReference>
<gene>
    <name evidence="3" type="ORF">AZF00_00510</name>
</gene>
<evidence type="ECO:0000313" key="3">
    <source>
        <dbReference type="EMBL" id="AMO66870.1"/>
    </source>
</evidence>
<dbReference type="EMBL" id="CP014544">
    <property type="protein sequence ID" value="AMO66870.1"/>
    <property type="molecule type" value="Genomic_DNA"/>
</dbReference>
<dbReference type="NCBIfam" id="NF033920">
    <property type="entry name" value="C39_PA2778_fam"/>
    <property type="match status" value="1"/>
</dbReference>
<dbReference type="Pfam" id="PF13529">
    <property type="entry name" value="Peptidase_C39_2"/>
    <property type="match status" value="1"/>
</dbReference>
<dbReference type="RefSeq" id="WP_050985234.1">
    <property type="nucleotide sequence ID" value="NZ_CP014544.1"/>
</dbReference>
<keyword evidence="1" id="KW-0732">Signal</keyword>
<dbReference type="SMART" id="SM00028">
    <property type="entry name" value="TPR"/>
    <property type="match status" value="2"/>
</dbReference>
<dbReference type="PROSITE" id="PS51257">
    <property type="entry name" value="PROKAR_LIPOPROTEIN"/>
    <property type="match status" value="1"/>
</dbReference>
<protein>
    <recommendedName>
        <fullName evidence="2">Peptidase C39-like domain-containing protein</fullName>
    </recommendedName>
</protein>
<organism evidence="3 4">
    <name type="scientific">Zhongshania aliphaticivorans</name>
    <dbReference type="NCBI Taxonomy" id="1470434"/>
    <lineage>
        <taxon>Bacteria</taxon>
        <taxon>Pseudomonadati</taxon>
        <taxon>Pseudomonadota</taxon>
        <taxon>Gammaproteobacteria</taxon>
        <taxon>Cellvibrionales</taxon>
        <taxon>Spongiibacteraceae</taxon>
        <taxon>Zhongshania</taxon>
    </lineage>
</organism>
<dbReference type="InterPro" id="IPR011990">
    <property type="entry name" value="TPR-like_helical_dom_sf"/>
</dbReference>
<dbReference type="AlphaFoldDB" id="A0A127M0W9"/>
<dbReference type="SUPFAM" id="SSF48452">
    <property type="entry name" value="TPR-like"/>
    <property type="match status" value="1"/>
</dbReference>
<dbReference type="Gene3D" id="1.25.40.10">
    <property type="entry name" value="Tetratricopeptide repeat domain"/>
    <property type="match status" value="1"/>
</dbReference>
<dbReference type="CDD" id="cd02549">
    <property type="entry name" value="Peptidase_C39A"/>
    <property type="match status" value="1"/>
</dbReference>
<feature type="signal peptide" evidence="1">
    <location>
        <begin position="1"/>
        <end position="26"/>
    </location>
</feature>
<feature type="chain" id="PRO_5007274893" description="Peptidase C39-like domain-containing protein" evidence="1">
    <location>
        <begin position="27"/>
        <end position="317"/>
    </location>
</feature>
<dbReference type="Pfam" id="PF14559">
    <property type="entry name" value="TPR_19"/>
    <property type="match status" value="1"/>
</dbReference>
<dbReference type="STRING" id="1470434.AZF00_00510"/>
<dbReference type="InterPro" id="IPR019734">
    <property type="entry name" value="TPR_rpt"/>
</dbReference>
<feature type="domain" description="Peptidase C39-like" evidence="2">
    <location>
        <begin position="35"/>
        <end position="147"/>
    </location>
</feature>
<name>A0A127M0W9_9GAMM</name>
<evidence type="ECO:0000313" key="4">
    <source>
        <dbReference type="Proteomes" id="UP000074119"/>
    </source>
</evidence>
<dbReference type="KEGG" id="zal:AZF00_00510"/>
<evidence type="ECO:0000259" key="2">
    <source>
        <dbReference type="Pfam" id="PF13529"/>
    </source>
</evidence>
<dbReference type="Proteomes" id="UP000074119">
    <property type="component" value="Chromosome"/>
</dbReference>
<dbReference type="Gene3D" id="3.90.70.10">
    <property type="entry name" value="Cysteine proteinases"/>
    <property type="match status" value="1"/>
</dbReference>
<accession>A0A127M0W9</accession>
<dbReference type="InterPro" id="IPR039563">
    <property type="entry name" value="Peptidase_C39_single_dom"/>
</dbReference>
<reference evidence="3 4" key="1">
    <citation type="submission" date="2015-12" db="EMBL/GenBank/DDBJ databases">
        <authorList>
            <person name="Shamseldin A."/>
            <person name="Moawad H."/>
            <person name="Abd El-Rahim W.M."/>
            <person name="Sadowsky M.J."/>
        </authorList>
    </citation>
    <scope>NUCLEOTIDE SEQUENCE [LARGE SCALE GENOMIC DNA]</scope>
    <source>
        <strain evidence="3 4">SM2</strain>
    </source>
</reference>
<sequence length="317" mass="34906">MRRSKALLLLCLLLQACSGLPLKEYAETLGPRRQLDVPFIAQQQYYCGPAALAEVAQYRGIDADQNDLAKQLFIPGKKGSLAVEMQAASRRLGLLPYPLAKNFHALLQELDAGNPVLVFQNLTFSWWPQWHYALAVGYDLARDELILHSGDRPYYRLPFSTFMATWSRTNNWARVMVDSSHLPVTAEPLVTIRSAYAFEQTGHPELAAGFYALAAERWPDSLPVLTAQANLALAQGESQRAIQVFERLLALAKDDPALWNNYAYALLAGGCKAQALTAISRAEALAPEDDAYRESASEIRAAEAAAEHCSSEGGEPP</sequence>
<evidence type="ECO:0000256" key="1">
    <source>
        <dbReference type="SAM" id="SignalP"/>
    </source>
</evidence>